<reference evidence="1" key="1">
    <citation type="submission" date="2014-09" db="EMBL/GenBank/DDBJ databases">
        <authorList>
            <person name="Magalhaes I.L.F."/>
            <person name="Oliveira U."/>
            <person name="Santos F.R."/>
            <person name="Vidigal T.H.D.A."/>
            <person name="Brescovit A.D."/>
            <person name="Santos A.J."/>
        </authorList>
    </citation>
    <scope>NUCLEOTIDE SEQUENCE</scope>
    <source>
        <tissue evidence="1">Shoot tissue taken approximately 20 cm above the soil surface</tissue>
    </source>
</reference>
<organism evidence="1">
    <name type="scientific">Arundo donax</name>
    <name type="common">Giant reed</name>
    <name type="synonym">Donax arundinaceus</name>
    <dbReference type="NCBI Taxonomy" id="35708"/>
    <lineage>
        <taxon>Eukaryota</taxon>
        <taxon>Viridiplantae</taxon>
        <taxon>Streptophyta</taxon>
        <taxon>Embryophyta</taxon>
        <taxon>Tracheophyta</taxon>
        <taxon>Spermatophyta</taxon>
        <taxon>Magnoliopsida</taxon>
        <taxon>Liliopsida</taxon>
        <taxon>Poales</taxon>
        <taxon>Poaceae</taxon>
        <taxon>PACMAD clade</taxon>
        <taxon>Arundinoideae</taxon>
        <taxon>Arundineae</taxon>
        <taxon>Arundo</taxon>
    </lineage>
</organism>
<reference evidence="1" key="2">
    <citation type="journal article" date="2015" name="Data Brief">
        <title>Shoot transcriptome of the giant reed, Arundo donax.</title>
        <authorList>
            <person name="Barrero R.A."/>
            <person name="Guerrero F.D."/>
            <person name="Moolhuijzen P."/>
            <person name="Goolsby J.A."/>
            <person name="Tidwell J."/>
            <person name="Bellgard S.E."/>
            <person name="Bellgard M.I."/>
        </authorList>
    </citation>
    <scope>NUCLEOTIDE SEQUENCE</scope>
    <source>
        <tissue evidence="1">Shoot tissue taken approximately 20 cm above the soil surface</tissue>
    </source>
</reference>
<name>A0A0A8YGN4_ARUDO</name>
<accession>A0A0A8YGN4</accession>
<evidence type="ECO:0000313" key="1">
    <source>
        <dbReference type="EMBL" id="JAD25499.1"/>
    </source>
</evidence>
<protein>
    <submittedName>
        <fullName evidence="1">Uncharacterized protein</fullName>
    </submittedName>
</protein>
<dbReference type="EMBL" id="GBRH01272396">
    <property type="protein sequence ID" value="JAD25499.1"/>
    <property type="molecule type" value="Transcribed_RNA"/>
</dbReference>
<proteinExistence type="predicted"/>
<sequence>MYFCLRNLIYEGLKVGVPIVSTKKLSLKWTTN</sequence>
<dbReference type="AlphaFoldDB" id="A0A0A8YGN4"/>